<evidence type="ECO:0000313" key="3">
    <source>
        <dbReference type="EMBL" id="AOZ96205.1"/>
    </source>
</evidence>
<dbReference type="Proteomes" id="UP000179284">
    <property type="component" value="Chromosome I"/>
</dbReference>
<dbReference type="InterPro" id="IPR000160">
    <property type="entry name" value="GGDEF_dom"/>
</dbReference>
<feature type="domain" description="EAL" evidence="1">
    <location>
        <begin position="187"/>
        <end position="443"/>
    </location>
</feature>
<dbReference type="AlphaFoldDB" id="A0A1D9P1Y6"/>
<dbReference type="CDD" id="cd01948">
    <property type="entry name" value="EAL"/>
    <property type="match status" value="1"/>
</dbReference>
<dbReference type="PROSITE" id="PS50887">
    <property type="entry name" value="GGDEF"/>
    <property type="match status" value="1"/>
</dbReference>
<dbReference type="SUPFAM" id="SSF141868">
    <property type="entry name" value="EAL domain-like"/>
    <property type="match status" value="1"/>
</dbReference>
<dbReference type="PANTHER" id="PTHR33121">
    <property type="entry name" value="CYCLIC DI-GMP PHOSPHODIESTERASE PDEF"/>
    <property type="match status" value="1"/>
</dbReference>
<dbReference type="KEGG" id="bhu:bhn_I1171"/>
<name>A0A1D9P1Y6_9FIRM</name>
<accession>A0A1D9P1Y6</accession>
<evidence type="ECO:0000259" key="1">
    <source>
        <dbReference type="PROSITE" id="PS50883"/>
    </source>
</evidence>
<dbReference type="EMBL" id="CP017831">
    <property type="protein sequence ID" value="AOZ96205.1"/>
    <property type="molecule type" value="Genomic_DNA"/>
</dbReference>
<dbReference type="PROSITE" id="PS50883">
    <property type="entry name" value="EAL"/>
    <property type="match status" value="1"/>
</dbReference>
<gene>
    <name evidence="3" type="ORF">bhn_I1171</name>
</gene>
<dbReference type="Pfam" id="PF00563">
    <property type="entry name" value="EAL"/>
    <property type="match status" value="1"/>
</dbReference>
<organism evidence="3 4">
    <name type="scientific">Butyrivibrio hungatei</name>
    <dbReference type="NCBI Taxonomy" id="185008"/>
    <lineage>
        <taxon>Bacteria</taxon>
        <taxon>Bacillati</taxon>
        <taxon>Bacillota</taxon>
        <taxon>Clostridia</taxon>
        <taxon>Lachnospirales</taxon>
        <taxon>Lachnospiraceae</taxon>
        <taxon>Butyrivibrio</taxon>
    </lineage>
</organism>
<evidence type="ECO:0000259" key="2">
    <source>
        <dbReference type="PROSITE" id="PS50887"/>
    </source>
</evidence>
<keyword evidence="4" id="KW-1185">Reference proteome</keyword>
<dbReference type="OrthoDB" id="9805474at2"/>
<evidence type="ECO:0000313" key="4">
    <source>
        <dbReference type="Proteomes" id="UP000179284"/>
    </source>
</evidence>
<dbReference type="SUPFAM" id="SSF55073">
    <property type="entry name" value="Nucleotide cyclase"/>
    <property type="match status" value="1"/>
</dbReference>
<feature type="domain" description="GGDEF" evidence="2">
    <location>
        <begin position="50"/>
        <end position="174"/>
    </location>
</feature>
<dbReference type="Gene3D" id="3.20.20.450">
    <property type="entry name" value="EAL domain"/>
    <property type="match status" value="1"/>
</dbReference>
<dbReference type="InterPro" id="IPR029787">
    <property type="entry name" value="Nucleotide_cyclase"/>
</dbReference>
<dbReference type="InterPro" id="IPR043128">
    <property type="entry name" value="Rev_trsase/Diguanyl_cyclase"/>
</dbReference>
<dbReference type="Gene3D" id="3.30.70.270">
    <property type="match status" value="1"/>
</dbReference>
<dbReference type="InterPro" id="IPR035919">
    <property type="entry name" value="EAL_sf"/>
</dbReference>
<dbReference type="InterPro" id="IPR001633">
    <property type="entry name" value="EAL_dom"/>
</dbReference>
<dbReference type="SMART" id="SM00052">
    <property type="entry name" value="EAL"/>
    <property type="match status" value="1"/>
</dbReference>
<reference evidence="4" key="1">
    <citation type="submission" date="2016-10" db="EMBL/GenBank/DDBJ databases">
        <title>The complete genome sequence of the rumen bacterium Butyrivibrio hungatei MB2003.</title>
        <authorList>
            <person name="Palevich N."/>
            <person name="Kelly W.J."/>
            <person name="Leahy S.C."/>
            <person name="Altermann E."/>
            <person name="Rakonjac J."/>
            <person name="Attwood G.T."/>
        </authorList>
    </citation>
    <scope>NUCLEOTIDE SEQUENCE [LARGE SCALE GENOMIC DNA]</scope>
    <source>
        <strain evidence="4">MB2003</strain>
    </source>
</reference>
<protein>
    <submittedName>
        <fullName evidence="3">GGDEF/EAL domain-containing protein</fullName>
    </submittedName>
</protein>
<dbReference type="SMART" id="SM00267">
    <property type="entry name" value="GGDEF"/>
    <property type="match status" value="1"/>
</dbReference>
<dbReference type="Pfam" id="PF00990">
    <property type="entry name" value="GGDEF"/>
    <property type="match status" value="1"/>
</dbReference>
<dbReference type="GO" id="GO:0071111">
    <property type="term" value="F:cyclic-guanylate-specific phosphodiesterase activity"/>
    <property type="evidence" value="ECO:0007669"/>
    <property type="project" value="InterPro"/>
</dbReference>
<sequence>MTKSLKMFKNKFRPSHEFARHSDLDPLTGLLSRDQFFSAADDYDKLHPDEGVDAIVLNYNKFHLINELYGRNFGDRVLCAIADCVQKAANEHEGIACRYDADIFYMYIKHQESYTFLTDQVCDVLQSLMNTPDIRIRIGIYPDLKKVATVRQRFDRAIQACNSASKNKHSATYTIYDDNMHRKELYEAMLLDSINDALNENQFKLVFQPKYDIQCDKPTMSSAEVLIRWDHPEFGEVKPDFFIPLFEQNGLIRQLDRYVWRETAKQMHKWRQTYGVNIPFSVNVSRIDIFDNDLIDYLKRTLSEYHIDPKDLHLEITETAYTENVEQIVKVVKELQDAGFKVEMDDFGKGYSSFNMLTTLPLNALKLDIGFIKGIAENNKEMNLLECILEIAKLLNLTVIAEGVENSKQYLLLKNAGCDAIQGYYFSKPLSTKDFESLLKYSC</sequence>
<proteinExistence type="predicted"/>
<dbReference type="InterPro" id="IPR050706">
    <property type="entry name" value="Cyclic-di-GMP_PDE-like"/>
</dbReference>
<dbReference type="PANTHER" id="PTHR33121:SF71">
    <property type="entry name" value="OXYGEN SENSOR PROTEIN DOSP"/>
    <property type="match status" value="1"/>
</dbReference>